<proteinExistence type="predicted"/>
<dbReference type="NCBIfam" id="TIGR02282">
    <property type="entry name" value="MltB"/>
    <property type="match status" value="1"/>
</dbReference>
<dbReference type="InterPro" id="IPR023346">
    <property type="entry name" value="Lysozyme-like_dom_sf"/>
</dbReference>
<reference evidence="4" key="1">
    <citation type="journal article" date="2019" name="Int. J. Syst. Evol. Microbiol.">
        <title>The Global Catalogue of Microorganisms (GCM) 10K type strain sequencing project: providing services to taxonomists for standard genome sequencing and annotation.</title>
        <authorList>
            <consortium name="The Broad Institute Genomics Platform"/>
            <consortium name="The Broad Institute Genome Sequencing Center for Infectious Disease"/>
            <person name="Wu L."/>
            <person name="Ma J."/>
        </authorList>
    </citation>
    <scope>NUCLEOTIDE SEQUENCE [LARGE SCALE GENOMIC DNA]</scope>
    <source>
        <strain evidence="4">JCM 15134</strain>
    </source>
</reference>
<keyword evidence="1" id="KW-0732">Signal</keyword>
<comment type="caution">
    <text evidence="3">The sequence shown here is derived from an EMBL/GenBank/DDBJ whole genome shotgun (WGS) entry which is preliminary data.</text>
</comment>
<organism evidence="3 4">
    <name type="scientific">Marinobacterium maritimum</name>
    <dbReference type="NCBI Taxonomy" id="500162"/>
    <lineage>
        <taxon>Bacteria</taxon>
        <taxon>Pseudomonadati</taxon>
        <taxon>Pseudomonadota</taxon>
        <taxon>Gammaproteobacteria</taxon>
        <taxon>Oceanospirillales</taxon>
        <taxon>Oceanospirillaceae</taxon>
        <taxon>Marinobacterium</taxon>
    </lineage>
</organism>
<evidence type="ECO:0000259" key="2">
    <source>
        <dbReference type="Pfam" id="PF13406"/>
    </source>
</evidence>
<sequence>MRKTLGRILLAGSLLSTGTVWASSGYEVHPLADEVVNQLTAEGFEAKEVRAVLAQAKRQESILEAISRPAERRLTWGEYRKIFVEPRRIKQGVAFWNKHEAALKRAEQTYGVPAEIIVSIIGVETRYGRIMGRYRVLDALATLGFDYPKRADFFRGQLVQFLQMAREEQLDPTQPLGSYAGAMGYGQFIPSSFRNFAVDFDGDGKRDIWSNEVDAIGSVANYFSEHGWKAGEPVRSNVVINQEADQSWFNAGLKPELTLAQWAERGIATRKDLDPQQPATLMELTMEDGEHYWFGLHNFYVITRYNHSRLYAMAVYELSQAIKDARQPDTAQES</sequence>
<dbReference type="CDD" id="cd13399">
    <property type="entry name" value="Slt35-like"/>
    <property type="match status" value="1"/>
</dbReference>
<gene>
    <name evidence="3" type="primary">mltB</name>
    <name evidence="3" type="ORF">GCM10009104_25050</name>
</gene>
<dbReference type="Gene3D" id="1.10.530.10">
    <property type="match status" value="1"/>
</dbReference>
<protein>
    <submittedName>
        <fullName evidence="3">Lytic murein transglycosylase B</fullName>
    </submittedName>
</protein>
<feature type="chain" id="PRO_5046138969" evidence="1">
    <location>
        <begin position="23"/>
        <end position="334"/>
    </location>
</feature>
<dbReference type="InterPro" id="IPR043426">
    <property type="entry name" value="MltB-like"/>
</dbReference>
<dbReference type="InterPro" id="IPR011757">
    <property type="entry name" value="Lytic_transglycosylase_MltB"/>
</dbReference>
<dbReference type="Gene3D" id="1.10.8.350">
    <property type="entry name" value="Bacterial muramidase"/>
    <property type="match status" value="1"/>
</dbReference>
<dbReference type="Pfam" id="PF13406">
    <property type="entry name" value="SLT_2"/>
    <property type="match status" value="1"/>
</dbReference>
<evidence type="ECO:0000313" key="4">
    <source>
        <dbReference type="Proteomes" id="UP001499915"/>
    </source>
</evidence>
<evidence type="ECO:0000313" key="3">
    <source>
        <dbReference type="EMBL" id="GAA0696097.1"/>
    </source>
</evidence>
<name>A0ABP3TEP2_9GAMM</name>
<dbReference type="RefSeq" id="WP_343806436.1">
    <property type="nucleotide sequence ID" value="NZ_BAAAET010000003.1"/>
</dbReference>
<accession>A0ABP3TEP2</accession>
<feature type="domain" description="Transglycosylase SLT" evidence="2">
    <location>
        <begin position="32"/>
        <end position="320"/>
    </location>
</feature>
<dbReference type="PANTHER" id="PTHR30163">
    <property type="entry name" value="MEMBRANE-BOUND LYTIC MUREIN TRANSGLYCOSYLASE B"/>
    <property type="match status" value="1"/>
</dbReference>
<feature type="signal peptide" evidence="1">
    <location>
        <begin position="1"/>
        <end position="22"/>
    </location>
</feature>
<dbReference type="EMBL" id="BAAAET010000003">
    <property type="protein sequence ID" value="GAA0696097.1"/>
    <property type="molecule type" value="Genomic_DNA"/>
</dbReference>
<dbReference type="PANTHER" id="PTHR30163:SF9">
    <property type="entry name" value="MEMBRANE-BOUND LYTIC MUREIN TRANSGLYCOSYLASE B"/>
    <property type="match status" value="1"/>
</dbReference>
<evidence type="ECO:0000256" key="1">
    <source>
        <dbReference type="SAM" id="SignalP"/>
    </source>
</evidence>
<dbReference type="InterPro" id="IPR031304">
    <property type="entry name" value="SLT_2"/>
</dbReference>
<keyword evidence="4" id="KW-1185">Reference proteome</keyword>
<dbReference type="SUPFAM" id="SSF53955">
    <property type="entry name" value="Lysozyme-like"/>
    <property type="match status" value="1"/>
</dbReference>
<dbReference type="Proteomes" id="UP001499915">
    <property type="component" value="Unassembled WGS sequence"/>
</dbReference>